<dbReference type="RefSeq" id="WP_255025808.1">
    <property type="nucleotide sequence ID" value="NZ_JANDHW010000002.1"/>
</dbReference>
<sequence>MMIVEVEFRKFSGQSKEGSIYYLVKHEQFHLRMKSNYVLFENEWDNEIRDIIIDAGERKDYIGKIRCFVIAERDLLEKIVCRFIENKSRYTVDDVYREYNRLLSEMSFFSFIDGCISVLRTEGHWGTAQNYMRARNSFIEFIGCDMLPFTAITGELMVIYDRWLRKKEVSRNSRSFYMRQLRSVYNKAVNLGLTTQHFPFKSVYTGIDKTRKRAVEESVIKRLIRLNLSCCSSLSFTRDLFLFSFYMRGIAFVDMAFLKKSNVRNGFIRYTRRKTGCLMEVKLEDCMKEILERYAHKVSYSEYLLPIITEKDEDKAYKQYQNKRSYYNKQLKKLSDMLCLEIPLTSYVARHTWATIARNMNISLSVISAGMGHTSETMTKIYLASLDASMIDNANSRILSCLECI</sequence>
<evidence type="ECO:0000256" key="1">
    <source>
        <dbReference type="ARBA" id="ARBA00008857"/>
    </source>
</evidence>
<name>A0ABT1MEU9_9BACT</name>
<organism evidence="7 8">
    <name type="scientific">Coprobacter tertius</name>
    <dbReference type="NCBI Taxonomy" id="2944915"/>
    <lineage>
        <taxon>Bacteria</taxon>
        <taxon>Pseudomonadati</taxon>
        <taxon>Bacteroidota</taxon>
        <taxon>Bacteroidia</taxon>
        <taxon>Bacteroidales</taxon>
        <taxon>Barnesiellaceae</taxon>
        <taxon>Coprobacter</taxon>
    </lineage>
</organism>
<evidence type="ECO:0000256" key="4">
    <source>
        <dbReference type="ARBA" id="ARBA00023172"/>
    </source>
</evidence>
<evidence type="ECO:0000256" key="3">
    <source>
        <dbReference type="ARBA" id="ARBA00023125"/>
    </source>
</evidence>
<keyword evidence="4" id="KW-0233">DNA recombination</keyword>
<dbReference type="Pfam" id="PF00589">
    <property type="entry name" value="Phage_integrase"/>
    <property type="match status" value="1"/>
</dbReference>
<dbReference type="PANTHER" id="PTHR30349:SF64">
    <property type="entry name" value="PROPHAGE INTEGRASE INTD-RELATED"/>
    <property type="match status" value="1"/>
</dbReference>
<comment type="similarity">
    <text evidence="1">Belongs to the 'phage' integrase family.</text>
</comment>
<dbReference type="PANTHER" id="PTHR30349">
    <property type="entry name" value="PHAGE INTEGRASE-RELATED"/>
    <property type="match status" value="1"/>
</dbReference>
<dbReference type="Gene3D" id="1.10.150.130">
    <property type="match status" value="1"/>
</dbReference>
<dbReference type="InterPro" id="IPR044068">
    <property type="entry name" value="CB"/>
</dbReference>
<evidence type="ECO:0000256" key="5">
    <source>
        <dbReference type="PROSITE-ProRule" id="PRU01248"/>
    </source>
</evidence>
<comment type="caution">
    <text evidence="7">The sequence shown here is derived from an EMBL/GenBank/DDBJ whole genome shotgun (WGS) entry which is preliminary data.</text>
</comment>
<protein>
    <submittedName>
        <fullName evidence="7">Site-specific integrase</fullName>
    </submittedName>
</protein>
<keyword evidence="8" id="KW-1185">Reference proteome</keyword>
<dbReference type="EMBL" id="JANDHW010000002">
    <property type="protein sequence ID" value="MCP9611143.1"/>
    <property type="molecule type" value="Genomic_DNA"/>
</dbReference>
<evidence type="ECO:0000256" key="2">
    <source>
        <dbReference type="ARBA" id="ARBA00022908"/>
    </source>
</evidence>
<dbReference type="InterPro" id="IPR050090">
    <property type="entry name" value="Tyrosine_recombinase_XerCD"/>
</dbReference>
<keyword evidence="2" id="KW-0229">DNA integration</keyword>
<dbReference type="InterPro" id="IPR025269">
    <property type="entry name" value="SAM-like_dom"/>
</dbReference>
<reference evidence="7 8" key="1">
    <citation type="submission" date="2022-07" db="EMBL/GenBank/DDBJ databases">
        <title>Fecal culturing of patients with breast cancer.</title>
        <authorList>
            <person name="Teng N.M.Y."/>
            <person name="Kiu R."/>
            <person name="Evans R."/>
            <person name="Baker D.J."/>
            <person name="Zenner C."/>
            <person name="Robinson S.D."/>
            <person name="Hall L.J."/>
        </authorList>
    </citation>
    <scope>NUCLEOTIDE SEQUENCE [LARGE SCALE GENOMIC DNA]</scope>
    <source>
        <strain evidence="7 8">LH1063</strain>
    </source>
</reference>
<dbReference type="Pfam" id="PF13102">
    <property type="entry name" value="Phage_int_SAM_5"/>
    <property type="match status" value="1"/>
</dbReference>
<dbReference type="InterPro" id="IPR011010">
    <property type="entry name" value="DNA_brk_join_enz"/>
</dbReference>
<evidence type="ECO:0000313" key="8">
    <source>
        <dbReference type="Proteomes" id="UP001205603"/>
    </source>
</evidence>
<dbReference type="PROSITE" id="PS51900">
    <property type="entry name" value="CB"/>
    <property type="match status" value="1"/>
</dbReference>
<proteinExistence type="inferred from homology"/>
<feature type="domain" description="Core-binding (CB)" evidence="6">
    <location>
        <begin position="106"/>
        <end position="189"/>
    </location>
</feature>
<dbReference type="Proteomes" id="UP001205603">
    <property type="component" value="Unassembled WGS sequence"/>
</dbReference>
<accession>A0ABT1MEU9</accession>
<dbReference type="Gene3D" id="1.10.443.10">
    <property type="entry name" value="Intergrase catalytic core"/>
    <property type="match status" value="1"/>
</dbReference>
<dbReference type="CDD" id="cd01185">
    <property type="entry name" value="INTN1_C_like"/>
    <property type="match status" value="1"/>
</dbReference>
<dbReference type="SUPFAM" id="SSF56349">
    <property type="entry name" value="DNA breaking-rejoining enzymes"/>
    <property type="match status" value="1"/>
</dbReference>
<keyword evidence="3 5" id="KW-0238">DNA-binding</keyword>
<dbReference type="InterPro" id="IPR010998">
    <property type="entry name" value="Integrase_recombinase_N"/>
</dbReference>
<gene>
    <name evidence="7" type="ORF">NMU02_03425</name>
</gene>
<evidence type="ECO:0000313" key="7">
    <source>
        <dbReference type="EMBL" id="MCP9611143.1"/>
    </source>
</evidence>
<dbReference type="InterPro" id="IPR002104">
    <property type="entry name" value="Integrase_catalytic"/>
</dbReference>
<evidence type="ECO:0000259" key="6">
    <source>
        <dbReference type="PROSITE" id="PS51900"/>
    </source>
</evidence>
<dbReference type="InterPro" id="IPR013762">
    <property type="entry name" value="Integrase-like_cat_sf"/>
</dbReference>